<evidence type="ECO:0000313" key="3">
    <source>
        <dbReference type="Proteomes" id="UP000320735"/>
    </source>
</evidence>
<evidence type="ECO:0000313" key="2">
    <source>
        <dbReference type="EMBL" id="TWU11862.1"/>
    </source>
</evidence>
<reference evidence="2 3" key="1">
    <citation type="submission" date="2019-02" db="EMBL/GenBank/DDBJ databases">
        <title>Deep-cultivation of Planctomycetes and their phenomic and genomic characterization uncovers novel biology.</title>
        <authorList>
            <person name="Wiegand S."/>
            <person name="Jogler M."/>
            <person name="Boedeker C."/>
            <person name="Pinto D."/>
            <person name="Vollmers J."/>
            <person name="Rivas-Marin E."/>
            <person name="Kohn T."/>
            <person name="Peeters S.H."/>
            <person name="Heuer A."/>
            <person name="Rast P."/>
            <person name="Oberbeckmann S."/>
            <person name="Bunk B."/>
            <person name="Jeske O."/>
            <person name="Meyerdierks A."/>
            <person name="Storesund J.E."/>
            <person name="Kallscheuer N."/>
            <person name="Luecker S."/>
            <person name="Lage O.M."/>
            <person name="Pohl T."/>
            <person name="Merkel B.J."/>
            <person name="Hornburger P."/>
            <person name="Mueller R.-W."/>
            <person name="Bruemmer F."/>
            <person name="Labrenz M."/>
            <person name="Spormann A.M."/>
            <person name="Op Den Camp H."/>
            <person name="Overmann J."/>
            <person name="Amann R."/>
            <person name="Jetten M.S.M."/>
            <person name="Mascher T."/>
            <person name="Medema M.H."/>
            <person name="Devos D.P."/>
            <person name="Kaster A.-K."/>
            <person name="Ovreas L."/>
            <person name="Rohde M."/>
            <person name="Galperin M.Y."/>
            <person name="Jogler C."/>
        </authorList>
    </citation>
    <scope>NUCLEOTIDE SEQUENCE [LARGE SCALE GENOMIC DNA]</scope>
    <source>
        <strain evidence="2 3">CA54</strain>
    </source>
</reference>
<proteinExistence type="predicted"/>
<dbReference type="EMBL" id="SJPP01000001">
    <property type="protein sequence ID" value="TWU11862.1"/>
    <property type="molecule type" value="Genomic_DNA"/>
</dbReference>
<name>A0A5C6BJG4_9PLAN</name>
<dbReference type="InterPro" id="IPR036291">
    <property type="entry name" value="NAD(P)-bd_dom_sf"/>
</dbReference>
<keyword evidence="3" id="KW-1185">Reference proteome</keyword>
<organism evidence="2 3">
    <name type="scientific">Symmachiella macrocystis</name>
    <dbReference type="NCBI Taxonomy" id="2527985"/>
    <lineage>
        <taxon>Bacteria</taxon>
        <taxon>Pseudomonadati</taxon>
        <taxon>Planctomycetota</taxon>
        <taxon>Planctomycetia</taxon>
        <taxon>Planctomycetales</taxon>
        <taxon>Planctomycetaceae</taxon>
        <taxon>Symmachiella</taxon>
    </lineage>
</organism>
<dbReference type="Proteomes" id="UP000320735">
    <property type="component" value="Unassembled WGS sequence"/>
</dbReference>
<sequence length="330" mass="36265">MLVTGATGFVGSHVVQKAIEQGYTPRALVRGSSNRALLDEWGVEQVVGDFFDHDALKKAVDGVSVIVHCAAKVGDWGPIDDYRAVNVRGLEHLLLEAEAAGSLERFIQVSSLGVYEGRDHHGTDESEPATLTGMDGYTLTKAEAERLVLEHVRDNSLPATVVRPGFIYGPRDQTVLPRLLERLKIGQVKFFGSGEQLLNNTYVGNLVDAIFLCLEKPETIGEVFNITDGQLVSKKHYISSVAELAGYPVPTGSVPLGVARFLTKASERVYRLLGKKEAPLLSNARFKFLGLNLDFSIEKARRELGYDPQVTFDEGVRRMMEWYKTDGGAV</sequence>
<dbReference type="InterPro" id="IPR001509">
    <property type="entry name" value="Epimerase_deHydtase"/>
</dbReference>
<evidence type="ECO:0000259" key="1">
    <source>
        <dbReference type="Pfam" id="PF01370"/>
    </source>
</evidence>
<accession>A0A5C6BJG4</accession>
<comment type="caution">
    <text evidence="2">The sequence shown here is derived from an EMBL/GenBank/DDBJ whole genome shotgun (WGS) entry which is preliminary data.</text>
</comment>
<dbReference type="GO" id="GO:0005737">
    <property type="term" value="C:cytoplasm"/>
    <property type="evidence" value="ECO:0007669"/>
    <property type="project" value="TreeGrafter"/>
</dbReference>
<dbReference type="PANTHER" id="PTHR48079">
    <property type="entry name" value="PROTEIN YEEZ"/>
    <property type="match status" value="1"/>
</dbReference>
<dbReference type="GO" id="GO:0004029">
    <property type="term" value="F:aldehyde dehydrogenase (NAD+) activity"/>
    <property type="evidence" value="ECO:0007669"/>
    <property type="project" value="TreeGrafter"/>
</dbReference>
<dbReference type="GO" id="GO:0016853">
    <property type="term" value="F:isomerase activity"/>
    <property type="evidence" value="ECO:0007669"/>
    <property type="project" value="UniProtKB-KW"/>
</dbReference>
<dbReference type="InterPro" id="IPR051783">
    <property type="entry name" value="NAD(P)-dependent_oxidoreduct"/>
</dbReference>
<dbReference type="RefSeq" id="WP_146369407.1">
    <property type="nucleotide sequence ID" value="NZ_SJPP01000001.1"/>
</dbReference>
<feature type="domain" description="NAD-dependent epimerase/dehydratase" evidence="1">
    <location>
        <begin position="1"/>
        <end position="226"/>
    </location>
</feature>
<gene>
    <name evidence="2" type="ORF">CA54_06740</name>
</gene>
<dbReference type="PANTHER" id="PTHR48079:SF6">
    <property type="entry name" value="NAD(P)-BINDING DOMAIN-CONTAINING PROTEIN-RELATED"/>
    <property type="match status" value="1"/>
</dbReference>
<dbReference type="Pfam" id="PF01370">
    <property type="entry name" value="Epimerase"/>
    <property type="match status" value="1"/>
</dbReference>
<protein>
    <submittedName>
        <fullName evidence="2">3 beta-hydroxysteroid dehydrogenase/Delta 5--&gt;4-isomerase</fullName>
    </submittedName>
</protein>
<dbReference type="AlphaFoldDB" id="A0A5C6BJG4"/>
<dbReference type="SUPFAM" id="SSF51735">
    <property type="entry name" value="NAD(P)-binding Rossmann-fold domains"/>
    <property type="match status" value="1"/>
</dbReference>
<keyword evidence="2" id="KW-0413">Isomerase</keyword>
<dbReference type="OrthoDB" id="240982at2"/>
<dbReference type="Gene3D" id="3.40.50.720">
    <property type="entry name" value="NAD(P)-binding Rossmann-like Domain"/>
    <property type="match status" value="1"/>
</dbReference>